<evidence type="ECO:0000313" key="2">
    <source>
        <dbReference type="EMBL" id="VDC83980.1"/>
    </source>
</evidence>
<feature type="transmembrane region" description="Helical" evidence="1">
    <location>
        <begin position="143"/>
        <end position="165"/>
    </location>
</feature>
<gene>
    <name evidence="2" type="ORF">BRAA03T15198Z</name>
</gene>
<sequence>MPKHEYESLREEDRALIKLQSHLLCHLHLHDCELEKCVSLEWSEEAVLRRREATAFECVTCFQVLFNQETVDFYWMVVFIQSMIVFLVSSVYLVAGDFLVVLLQYYRNFCGLFRSSPSWVSKSSLDLKWAIDLLDPASGKFTGGVRCLSILNVVFAIILRSPSYISRLKPPDTRKQLFCTIVLVLRGIFMGFGSLVCWNCFLP</sequence>
<dbReference type="PANTHER" id="PTHR36060:SF1">
    <property type="entry name" value="OS02G0272400 PROTEIN"/>
    <property type="match status" value="1"/>
</dbReference>
<dbReference type="AlphaFoldDB" id="A0A3P6AFP5"/>
<accession>A0A3P6AFP5</accession>
<protein>
    <submittedName>
        <fullName evidence="2">Uncharacterized protein</fullName>
    </submittedName>
</protein>
<dbReference type="PANTHER" id="PTHR36060">
    <property type="entry name" value="OS02G0272400 PROTEIN"/>
    <property type="match status" value="1"/>
</dbReference>
<keyword evidence="1" id="KW-1133">Transmembrane helix</keyword>
<name>A0A3P6AFP5_BRACM</name>
<keyword evidence="1" id="KW-0812">Transmembrane</keyword>
<reference evidence="2" key="1">
    <citation type="submission" date="2018-11" db="EMBL/GenBank/DDBJ databases">
        <authorList>
            <consortium name="Genoscope - CEA"/>
            <person name="William W."/>
        </authorList>
    </citation>
    <scope>NUCLEOTIDE SEQUENCE</scope>
</reference>
<organism evidence="2">
    <name type="scientific">Brassica campestris</name>
    <name type="common">Field mustard</name>
    <dbReference type="NCBI Taxonomy" id="3711"/>
    <lineage>
        <taxon>Eukaryota</taxon>
        <taxon>Viridiplantae</taxon>
        <taxon>Streptophyta</taxon>
        <taxon>Embryophyta</taxon>
        <taxon>Tracheophyta</taxon>
        <taxon>Spermatophyta</taxon>
        <taxon>Magnoliopsida</taxon>
        <taxon>eudicotyledons</taxon>
        <taxon>Gunneridae</taxon>
        <taxon>Pentapetalae</taxon>
        <taxon>rosids</taxon>
        <taxon>malvids</taxon>
        <taxon>Brassicales</taxon>
        <taxon>Brassicaceae</taxon>
        <taxon>Brassiceae</taxon>
        <taxon>Brassica</taxon>
    </lineage>
</organism>
<evidence type="ECO:0000256" key="1">
    <source>
        <dbReference type="SAM" id="Phobius"/>
    </source>
</evidence>
<keyword evidence="1" id="KW-0472">Membrane</keyword>
<dbReference type="EMBL" id="LR031572">
    <property type="protein sequence ID" value="VDC83980.1"/>
    <property type="molecule type" value="Genomic_DNA"/>
</dbReference>
<feature type="transmembrane region" description="Helical" evidence="1">
    <location>
        <begin position="73"/>
        <end position="95"/>
    </location>
</feature>
<proteinExistence type="predicted"/>
<feature type="transmembrane region" description="Helical" evidence="1">
    <location>
        <begin position="177"/>
        <end position="201"/>
    </location>
</feature>